<feature type="compositionally biased region" description="Basic and acidic residues" evidence="26">
    <location>
        <begin position="1333"/>
        <end position="1363"/>
    </location>
</feature>
<feature type="active site" description="Proton donor/acceptor" evidence="24">
    <location>
        <position position="133"/>
    </location>
</feature>
<dbReference type="InterPro" id="IPR011990">
    <property type="entry name" value="TPR-like_helical_dom_sf"/>
</dbReference>
<feature type="compositionally biased region" description="Polar residues" evidence="26">
    <location>
        <begin position="1588"/>
        <end position="1601"/>
    </location>
</feature>
<evidence type="ECO:0000256" key="6">
    <source>
        <dbReference type="ARBA" id="ARBA00011775"/>
    </source>
</evidence>
<keyword evidence="18" id="KW-0007">Acetylation</keyword>
<keyword evidence="11" id="KW-0808">Transferase</keyword>
<evidence type="ECO:0000256" key="18">
    <source>
        <dbReference type="ARBA" id="ARBA00022990"/>
    </source>
</evidence>
<dbReference type="GO" id="GO:0006891">
    <property type="term" value="P:intra-Golgi vesicle-mediated transport"/>
    <property type="evidence" value="ECO:0007669"/>
    <property type="project" value="TreeGrafter"/>
</dbReference>
<comment type="subunit">
    <text evidence="6">Oligomeric complex that consists of at least the alpha, beta, beta', gamma, delta, epsilon and zeta subunits.</text>
</comment>
<evidence type="ECO:0000256" key="5">
    <source>
        <dbReference type="ARBA" id="ARBA00010107"/>
    </source>
</evidence>
<dbReference type="PANTHER" id="PTHR10805">
    <property type="entry name" value="COATOMER SUBUNIT EPSILON"/>
    <property type="match status" value="1"/>
</dbReference>
<dbReference type="SUPFAM" id="SSF48452">
    <property type="entry name" value="TPR-like"/>
    <property type="match status" value="1"/>
</dbReference>
<name>A0A915LMZ0_MELJA</name>
<evidence type="ECO:0000256" key="12">
    <source>
        <dbReference type="ARBA" id="ARBA00022723"/>
    </source>
</evidence>
<evidence type="ECO:0000313" key="28">
    <source>
        <dbReference type="Proteomes" id="UP000887561"/>
    </source>
</evidence>
<dbReference type="Gene3D" id="1.25.40.10">
    <property type="entry name" value="Tetratricopeptide repeat domain"/>
    <property type="match status" value="1"/>
</dbReference>
<evidence type="ECO:0000256" key="25">
    <source>
        <dbReference type="SAM" id="Coils"/>
    </source>
</evidence>
<feature type="domain" description="MYST-type HAT" evidence="27">
    <location>
        <begin position="1"/>
        <end position="222"/>
    </location>
</feature>
<dbReference type="Gene3D" id="3.40.630.30">
    <property type="match status" value="1"/>
</dbReference>
<feature type="compositionally biased region" description="Low complexity" evidence="26">
    <location>
        <begin position="465"/>
        <end position="480"/>
    </location>
</feature>
<feature type="region of interest" description="Disordered" evidence="26">
    <location>
        <begin position="501"/>
        <end position="542"/>
    </location>
</feature>
<evidence type="ECO:0000256" key="26">
    <source>
        <dbReference type="SAM" id="MobiDB-lite"/>
    </source>
</evidence>
<keyword evidence="15" id="KW-0156">Chromatin regulator</keyword>
<comment type="similarity">
    <text evidence="4">Belongs to the COPE family.</text>
</comment>
<evidence type="ECO:0000256" key="9">
    <source>
        <dbReference type="ARBA" id="ARBA00022448"/>
    </source>
</evidence>
<feature type="compositionally biased region" description="Basic and acidic residues" evidence="26">
    <location>
        <begin position="386"/>
        <end position="396"/>
    </location>
</feature>
<evidence type="ECO:0000256" key="20">
    <source>
        <dbReference type="ARBA" id="ARBA00023136"/>
    </source>
</evidence>
<evidence type="ECO:0000256" key="14">
    <source>
        <dbReference type="ARBA" id="ARBA00022833"/>
    </source>
</evidence>
<dbReference type="InterPro" id="IPR002717">
    <property type="entry name" value="HAT_MYST-type"/>
</dbReference>
<keyword evidence="22" id="KW-0968">Cytoplasmic vesicle</keyword>
<evidence type="ECO:0000256" key="11">
    <source>
        <dbReference type="ARBA" id="ARBA00022679"/>
    </source>
</evidence>
<feature type="compositionally biased region" description="Basic and acidic residues" evidence="26">
    <location>
        <begin position="1454"/>
        <end position="1463"/>
    </location>
</feature>
<dbReference type="GO" id="GO:0000139">
    <property type="term" value="C:Golgi membrane"/>
    <property type="evidence" value="ECO:0007669"/>
    <property type="project" value="UniProtKB-SubCell"/>
</dbReference>
<dbReference type="GO" id="GO:0030126">
    <property type="term" value="C:COPI vesicle coat"/>
    <property type="evidence" value="ECO:0007669"/>
    <property type="project" value="TreeGrafter"/>
</dbReference>
<feature type="compositionally biased region" description="Basic and acidic residues" evidence="26">
    <location>
        <begin position="411"/>
        <end position="423"/>
    </location>
</feature>
<keyword evidence="13" id="KW-0863">Zinc-finger</keyword>
<feature type="compositionally biased region" description="Polar residues" evidence="26">
    <location>
        <begin position="360"/>
        <end position="371"/>
    </location>
</feature>
<dbReference type="GO" id="GO:0005634">
    <property type="term" value="C:nucleus"/>
    <property type="evidence" value="ECO:0007669"/>
    <property type="project" value="UniProtKB-SubCell"/>
</dbReference>
<dbReference type="GO" id="GO:0006355">
    <property type="term" value="P:regulation of DNA-templated transcription"/>
    <property type="evidence" value="ECO:0007669"/>
    <property type="project" value="InterPro"/>
</dbReference>
<feature type="compositionally biased region" description="Basic and acidic residues" evidence="26">
    <location>
        <begin position="1390"/>
        <end position="1405"/>
    </location>
</feature>
<feature type="compositionally biased region" description="Basic residues" evidence="26">
    <location>
        <begin position="442"/>
        <end position="463"/>
    </location>
</feature>
<evidence type="ECO:0000256" key="8">
    <source>
        <dbReference type="ARBA" id="ARBA00015828"/>
    </source>
</evidence>
<feature type="region of interest" description="Disordered" evidence="26">
    <location>
        <begin position="722"/>
        <end position="747"/>
    </location>
</feature>
<dbReference type="GO" id="GO:0006890">
    <property type="term" value="P:retrograde vesicle-mediated transport, Golgi to endoplasmic reticulum"/>
    <property type="evidence" value="ECO:0007669"/>
    <property type="project" value="InterPro"/>
</dbReference>
<dbReference type="GO" id="GO:0004402">
    <property type="term" value="F:histone acetyltransferase activity"/>
    <property type="evidence" value="ECO:0007669"/>
    <property type="project" value="InterPro"/>
</dbReference>
<keyword evidence="21" id="KW-0539">Nucleus</keyword>
<dbReference type="InterPro" id="IPR036388">
    <property type="entry name" value="WH-like_DNA-bd_sf"/>
</dbReference>
<dbReference type="SUPFAM" id="SSF55729">
    <property type="entry name" value="Acyl-CoA N-acyltransferases (Nat)"/>
    <property type="match status" value="1"/>
</dbReference>
<feature type="compositionally biased region" description="Acidic residues" evidence="26">
    <location>
        <begin position="514"/>
        <end position="525"/>
    </location>
</feature>
<dbReference type="WBParaSite" id="scaffold14923_cov305.g17694">
    <property type="protein sequence ID" value="scaffold14923_cov305.g17694"/>
    <property type="gene ID" value="scaffold14923_cov305.g17694"/>
</dbReference>
<dbReference type="EC" id="2.3.1.48" evidence="7"/>
<keyword evidence="12" id="KW-0479">Metal-binding</keyword>
<evidence type="ECO:0000259" key="27">
    <source>
        <dbReference type="PROSITE" id="PS51726"/>
    </source>
</evidence>
<feature type="compositionally biased region" description="Polar residues" evidence="26">
    <location>
        <begin position="732"/>
        <end position="747"/>
    </location>
</feature>
<dbReference type="Proteomes" id="UP000887561">
    <property type="component" value="Unplaced"/>
</dbReference>
<feature type="compositionally biased region" description="Basic and acidic residues" evidence="26">
    <location>
        <begin position="1553"/>
        <end position="1562"/>
    </location>
</feature>
<evidence type="ECO:0000256" key="7">
    <source>
        <dbReference type="ARBA" id="ARBA00013184"/>
    </source>
</evidence>
<dbReference type="GO" id="GO:0006888">
    <property type="term" value="P:endoplasmic reticulum to Golgi vesicle-mediated transport"/>
    <property type="evidence" value="ECO:0007669"/>
    <property type="project" value="TreeGrafter"/>
</dbReference>
<dbReference type="PROSITE" id="PS51726">
    <property type="entry name" value="MYST_HAT"/>
    <property type="match status" value="1"/>
</dbReference>
<feature type="compositionally biased region" description="Polar residues" evidence="26">
    <location>
        <begin position="1564"/>
        <end position="1577"/>
    </location>
</feature>
<keyword evidence="25" id="KW-0175">Coiled coil</keyword>
<evidence type="ECO:0000256" key="15">
    <source>
        <dbReference type="ARBA" id="ARBA00022853"/>
    </source>
</evidence>
<keyword evidence="10" id="KW-0963">Cytoplasm</keyword>
<evidence type="ECO:0000256" key="16">
    <source>
        <dbReference type="ARBA" id="ARBA00022892"/>
    </source>
</evidence>
<evidence type="ECO:0000256" key="22">
    <source>
        <dbReference type="ARBA" id="ARBA00023329"/>
    </source>
</evidence>
<feature type="compositionally biased region" description="Polar residues" evidence="26">
    <location>
        <begin position="1499"/>
        <end position="1532"/>
    </location>
</feature>
<evidence type="ECO:0000256" key="1">
    <source>
        <dbReference type="ARBA" id="ARBA00004123"/>
    </source>
</evidence>
<dbReference type="Pfam" id="PF01853">
    <property type="entry name" value="MOZ_SAS"/>
    <property type="match status" value="1"/>
</dbReference>
<dbReference type="InterPro" id="IPR006822">
    <property type="entry name" value="Coatomer_esu"/>
</dbReference>
<evidence type="ECO:0000256" key="13">
    <source>
        <dbReference type="ARBA" id="ARBA00022771"/>
    </source>
</evidence>
<feature type="coiled-coil region" evidence="25">
    <location>
        <begin position="1683"/>
        <end position="1720"/>
    </location>
</feature>
<evidence type="ECO:0000256" key="19">
    <source>
        <dbReference type="ARBA" id="ARBA00023034"/>
    </source>
</evidence>
<keyword evidence="16" id="KW-0931">ER-Golgi transport</keyword>
<sequence length="1731" mass="196620">MYLSVPSCHMRKCKQRYPPGNEIYRDNDFSVFEVDGNLARVYCRNLCLLAKLFIDHKTLYFDVEPFLFYVLTLNDETGCHFVGYFSKEKFSHQKYNLACIVTLPCYQGRGFGRFLIEFSYALSKREGLIGSPERPLSDLGKFAYHNYWLYKIFDFFCERYINEDDDFKDKISLIEISNSTGISPNDIAETLAENLMLPTKDSNPSKDLRVQSPLITPLPVTPIKDGVDDEVLMVHTVQTSDLKNKKTVPVSTGRGAHKTLKRANTTMNKKTPVGRGRKGTKNRGASERTSSIKSRDLMSSETEVDIEEGSSNVRKRGKTVRKVASCKNDIEKYHKNIGSSSTDEDDEGKISQNKRRCVVSSPQVNNSNTNLICDKESTTAKLNVSDQEKKNKKTVETTDSENDDAFKKKKLVDNNDDKKKQVESEETDISSHHYSPTTPPLPKRRKFLLKRKMRDGGIHRRRGNSSPSTSSDDESSSSGCDSERIKKDSQVLISSKIKEKKSAFQRSGYNNETSAEEENDNEEEERSFCSSVSPQPLGDRLPPLKEHENLINMGGEPDTINMGGEPDNDDIDNATSFSTVGISSYKAPVLITAHPMEEADDELLDEPPTVEQIRSLNSGEQQQHLSTEVGGGGEFSQNLNVMEENVNIHRNLDNGLKSLTVQDKKSTSSGTLKIPSIRIDFQQKSCSPSDVATVEMPALDAAERHISPAENICRFGEDELVEDDAPPMLSPQAHNSENLTSSSNNQQTVNTMKTLITTTTTSLTSTTNDSFNKTFEASHNNSTINEGLQNTSSSSASSGGCGDMIQYNNNISCEQIHDESDSFTQILQKDLLKVSKPVDLLHDNQQIDDQHSPQIRVRSESNVEFCSPSSANKLQRTSSFSGGAQTSICARDALVVNNFNTIQQPLLNRTPEISLPSILPSKANLSPTFQQPQMMETQQQQPFLQPLQHQQQKQFISNVQQSSNATNASFFDPLFQQQWAVNMAAQAAHIANYYQQQQQQYPYISEAQKKLGAFRDKKKMVDSLFDVRNNYYLGAYQQCINEAQIVKCKTDGERLKKDYFLYRAYIALKKSSIPLSEINSNSGPELVALRRLAEYFNNVEKRSEIIRQVTSELEQLDSEGNEYVNLLNATIFLQEDDAENALRFLSRISDQTSLECLSMKIQCLLKLWRIDLALAELKKMQEVDEDATIVQLATAWVYMVMGKDKIKDAFYIFQEMVDKYGATPTLLVSQSSCLIQQQKYEDAEKLLMDAQQRDPNNPEALIGLFVIAHFLGKPIEVSNRYMNQLKQDHPTHIWTKDFIAKEQEFDHIKKKFILMEEIVSKVVDQVCEEGEDNESKNEVEKEEKEVEVEGRFEEVNGKQKEEEENKEVEEEGEIFEEEEEEKLEDEEKLEEVKDGKKEEEEHNEEKEDEEECEEIEIKREENVEDEKYDEEEKEDEENEENNLEIEEEEEETMEQVKEDDYSSRKSSSGERQSFRIMEFIDFDEIKKEQQEDVEEIEQKASTNLLTQNVPQVTTNTLTQSNGGVFNSSISQQRPKRNRARRLYTPSPPPRFGGESKRKRESDDSLASTSLQTSSNPKKISWAKEQPRQVHSANKPQQQQLDHPTLYPPLPSQSSSSHNQQQNIDSTVLNSSASLSSSSHFASHPPPIVKFGHSIPPPMSKPPSTFGYSNQQIQMQTVQQAQHVVVLLRQNEKLAKEVASLKRLNQEQQQQIQSLISANRELIWAFNESRRE</sequence>
<protein>
    <recommendedName>
        <fullName evidence="8">Coatomer subunit epsilon</fullName>
        <ecNumber evidence="7">2.3.1.48</ecNumber>
    </recommendedName>
    <alternativeName>
        <fullName evidence="23">Epsilon-coat protein</fullName>
    </alternativeName>
</protein>
<keyword evidence="14" id="KW-0862">Zinc</keyword>
<evidence type="ECO:0000256" key="24">
    <source>
        <dbReference type="PIRSR" id="PIRSR602717-51"/>
    </source>
</evidence>
<keyword evidence="9" id="KW-0813">Transport</keyword>
<evidence type="ECO:0000256" key="4">
    <source>
        <dbReference type="ARBA" id="ARBA00008827"/>
    </source>
</evidence>
<dbReference type="Gene3D" id="1.10.10.10">
    <property type="entry name" value="Winged helix-like DNA-binding domain superfamily/Winged helix DNA-binding domain"/>
    <property type="match status" value="1"/>
</dbReference>
<organism evidence="28 29">
    <name type="scientific">Meloidogyne javanica</name>
    <name type="common">Root-knot nematode worm</name>
    <dbReference type="NCBI Taxonomy" id="6303"/>
    <lineage>
        <taxon>Eukaryota</taxon>
        <taxon>Metazoa</taxon>
        <taxon>Ecdysozoa</taxon>
        <taxon>Nematoda</taxon>
        <taxon>Chromadorea</taxon>
        <taxon>Rhabditida</taxon>
        <taxon>Tylenchina</taxon>
        <taxon>Tylenchomorpha</taxon>
        <taxon>Tylenchoidea</taxon>
        <taxon>Meloidogynidae</taxon>
        <taxon>Meloidogyninae</taxon>
        <taxon>Meloidogyne</taxon>
        <taxon>Meloidogyne incognita group</taxon>
    </lineage>
</organism>
<comment type="subcellular location">
    <subcellularLocation>
        <location evidence="3">Cytoplasmic vesicle</location>
        <location evidence="3">COPI-coated vesicle membrane</location>
        <topology evidence="3">Peripheral membrane protein</topology>
        <orientation evidence="3">Cytoplasmic side</orientation>
    </subcellularLocation>
    <subcellularLocation>
        <location evidence="2">Golgi apparatus membrane</location>
        <topology evidence="2">Peripheral membrane protein</topology>
        <orientation evidence="2">Cytoplasmic side</orientation>
    </subcellularLocation>
    <subcellularLocation>
        <location evidence="1">Nucleus</location>
    </subcellularLocation>
</comment>
<feature type="compositionally biased region" description="Acidic residues" evidence="26">
    <location>
        <begin position="1422"/>
        <end position="1453"/>
    </location>
</feature>
<dbReference type="GO" id="GO:0015031">
    <property type="term" value="P:protein transport"/>
    <property type="evidence" value="ECO:0007669"/>
    <property type="project" value="UniProtKB-KW"/>
</dbReference>
<evidence type="ECO:0000256" key="3">
    <source>
        <dbReference type="ARBA" id="ARBA00004347"/>
    </source>
</evidence>
<evidence type="ECO:0000256" key="17">
    <source>
        <dbReference type="ARBA" id="ARBA00022927"/>
    </source>
</evidence>
<keyword evidence="20" id="KW-0472">Membrane</keyword>
<dbReference type="GO" id="GO:0005198">
    <property type="term" value="F:structural molecule activity"/>
    <property type="evidence" value="ECO:0007669"/>
    <property type="project" value="InterPro"/>
</dbReference>
<feature type="compositionally biased region" description="Low complexity" evidence="26">
    <location>
        <begin position="1611"/>
        <end position="1622"/>
    </location>
</feature>
<evidence type="ECO:0000256" key="2">
    <source>
        <dbReference type="ARBA" id="ARBA00004255"/>
    </source>
</evidence>
<keyword evidence="19" id="KW-0333">Golgi apparatus</keyword>
<dbReference type="InterPro" id="IPR016181">
    <property type="entry name" value="Acyl_CoA_acyltransferase"/>
</dbReference>
<feature type="region of interest" description="Disordered" evidence="26">
    <location>
        <begin position="1488"/>
        <end position="1624"/>
    </location>
</feature>
<feature type="compositionally biased region" description="Acidic residues" evidence="26">
    <location>
        <begin position="1364"/>
        <end position="1389"/>
    </location>
</feature>
<keyword evidence="17" id="KW-0653">Protein transport</keyword>
<dbReference type="GO" id="GO:0008270">
    <property type="term" value="F:zinc ion binding"/>
    <property type="evidence" value="ECO:0007669"/>
    <property type="project" value="UniProtKB-KW"/>
</dbReference>
<keyword evidence="28" id="KW-1185">Reference proteome</keyword>
<evidence type="ECO:0000256" key="23">
    <source>
        <dbReference type="ARBA" id="ARBA00031602"/>
    </source>
</evidence>
<evidence type="ECO:0000256" key="21">
    <source>
        <dbReference type="ARBA" id="ARBA00023242"/>
    </source>
</evidence>
<dbReference type="Pfam" id="PF04733">
    <property type="entry name" value="Coatomer_E"/>
    <property type="match status" value="1"/>
</dbReference>
<feature type="region of interest" description="Disordered" evidence="26">
    <location>
        <begin position="1329"/>
        <end position="1476"/>
    </location>
</feature>
<evidence type="ECO:0000256" key="10">
    <source>
        <dbReference type="ARBA" id="ARBA00022490"/>
    </source>
</evidence>
<comment type="similarity">
    <text evidence="5">Belongs to the MYST (SAS/MOZ) family.</text>
</comment>
<feature type="region of interest" description="Disordered" evidence="26">
    <location>
        <begin position="263"/>
        <end position="487"/>
    </location>
</feature>
<proteinExistence type="inferred from homology"/>
<dbReference type="FunFam" id="3.40.630.30:FF:000001">
    <property type="entry name" value="Histone acetyltransferase"/>
    <property type="match status" value="1"/>
</dbReference>
<reference evidence="29" key="1">
    <citation type="submission" date="2022-11" db="UniProtKB">
        <authorList>
            <consortium name="WormBaseParasite"/>
        </authorList>
    </citation>
    <scope>IDENTIFICATION</scope>
</reference>
<evidence type="ECO:0000313" key="29">
    <source>
        <dbReference type="WBParaSite" id="scaffold14923_cov305.g17694"/>
    </source>
</evidence>
<accession>A0A915LMZ0</accession>
<dbReference type="PANTHER" id="PTHR10805:SF0">
    <property type="entry name" value="COATOMER SUBUNIT EPSILON"/>
    <property type="match status" value="1"/>
</dbReference>